<comment type="caution">
    <text evidence="1">The sequence shown here is derived from an EMBL/GenBank/DDBJ whole genome shotgun (WGS) entry which is preliminary data.</text>
</comment>
<gene>
    <name evidence="1" type="ORF">GK091_05945</name>
</gene>
<protein>
    <recommendedName>
        <fullName evidence="3">Glycosyl transferase</fullName>
    </recommendedName>
</protein>
<proteinExistence type="predicted"/>
<evidence type="ECO:0000313" key="1">
    <source>
        <dbReference type="EMBL" id="NEU66414.1"/>
    </source>
</evidence>
<dbReference type="EMBL" id="JAAGNZ010000001">
    <property type="protein sequence ID" value="NEU66414.1"/>
    <property type="molecule type" value="Genomic_DNA"/>
</dbReference>
<keyword evidence="2" id="KW-1185">Reference proteome</keyword>
<evidence type="ECO:0000313" key="2">
    <source>
        <dbReference type="Proteomes" id="UP000477386"/>
    </source>
</evidence>
<organism evidence="1 2">
    <name type="scientific">Spirosoma agri</name>
    <dbReference type="NCBI Taxonomy" id="1987381"/>
    <lineage>
        <taxon>Bacteria</taxon>
        <taxon>Pseudomonadati</taxon>
        <taxon>Bacteroidota</taxon>
        <taxon>Cytophagia</taxon>
        <taxon>Cytophagales</taxon>
        <taxon>Cytophagaceae</taxon>
        <taxon>Spirosoma</taxon>
    </lineage>
</organism>
<dbReference type="Proteomes" id="UP000477386">
    <property type="component" value="Unassembled WGS sequence"/>
</dbReference>
<evidence type="ECO:0008006" key="3">
    <source>
        <dbReference type="Google" id="ProtNLM"/>
    </source>
</evidence>
<accession>A0A6M0IDX4</accession>
<sequence>MLITLCTIQQLPQAFALGDSFTNYTANDKTHSVVIGLVDDPAHLPAGFQSPYTLLPVSELLSPEQLAKLSAQYTPTEFAAACKPAFVQEAFRRFTDENIVVYADPNVQFLSTLTPIWNRLSTATLLLTPHITRSPAKTAKPGSDWPDEKFFQNIGLYSADFLAFRRSDETNRLLAWWRDRVEERAFVNFCNGLCTDQLWLMHVPVFFQDVVLVRDTAWNVALWNLPERQLQKKAGSWAVSDSDEPLLFVNAKGLYNADEGFFPHQNRLNLSNRPDAAMLVADYSKSVSAHNNPVLMTIRPAYGQQPEPVVLRGWRHTTVEAMRIVTQFVDSVPLPVLR</sequence>
<reference evidence="1 2" key="1">
    <citation type="submission" date="2020-02" db="EMBL/GenBank/DDBJ databases">
        <title>Draft genome sequence of two Spirosoma agri KCTC 52727 and Spirosoma terrae KCTC 52035.</title>
        <authorList>
            <person name="Rojas J."/>
            <person name="Ambika Manirajan B."/>
            <person name="Ratering S."/>
            <person name="Suarez C."/>
            <person name="Schnell S."/>
        </authorList>
    </citation>
    <scope>NUCLEOTIDE SEQUENCE [LARGE SCALE GENOMIC DNA]</scope>
    <source>
        <strain evidence="1 2">KCTC 52727</strain>
    </source>
</reference>
<dbReference type="RefSeq" id="WP_164035680.1">
    <property type="nucleotide sequence ID" value="NZ_JAAGNZ010000001.1"/>
</dbReference>
<name>A0A6M0IDX4_9BACT</name>
<dbReference type="AlphaFoldDB" id="A0A6M0IDX4"/>